<dbReference type="Pfam" id="PF06723">
    <property type="entry name" value="MreB_Mbl"/>
    <property type="match status" value="1"/>
</dbReference>
<dbReference type="Proteomes" id="UP000015663">
    <property type="component" value="Unassembled WGS sequence"/>
</dbReference>
<evidence type="ECO:0008006" key="7">
    <source>
        <dbReference type="Google" id="ProtNLM"/>
    </source>
</evidence>
<sequence length="100" mass="10638">HTIELSSDDVFEAIKDQVREISSALRSVLEGVKPDLAKDIVQNGVVLTGGGALIKGLDKYLSDMVKLPVYVGDEPLLAVAKGTGEAIQDLDLLSRVGFSE</sequence>
<keyword evidence="3" id="KW-0547">Nucleotide-binding</keyword>
<reference evidence="5 6" key="1">
    <citation type="journal article" date="2013" name="Genome Announc.">
        <title>Draft Genome Sequences of Helicobacter pylori Strains Isolated from Regions of Low and High Gastric Cancer Risk in Colombia.</title>
        <authorList>
            <person name="Sheh A."/>
            <person name="Piazuelo M.B."/>
            <person name="Wilson K.T."/>
            <person name="Correa P."/>
            <person name="Fox J.G."/>
        </authorList>
    </citation>
    <scope>NUCLEOTIDE SEQUENCE [LARGE SCALE GENOMIC DNA]</scope>
    <source>
        <strain evidence="5 6">PZ5080</strain>
    </source>
</reference>
<dbReference type="GO" id="GO:0005737">
    <property type="term" value="C:cytoplasm"/>
    <property type="evidence" value="ECO:0007669"/>
    <property type="project" value="UniProtKB-SubCell"/>
</dbReference>
<organism evidence="5 6">
    <name type="scientific">Helicobacter pylori PZ5080</name>
    <dbReference type="NCBI Taxonomy" id="1337394"/>
    <lineage>
        <taxon>Bacteria</taxon>
        <taxon>Pseudomonadati</taxon>
        <taxon>Campylobacterota</taxon>
        <taxon>Epsilonproteobacteria</taxon>
        <taxon>Campylobacterales</taxon>
        <taxon>Helicobacteraceae</taxon>
        <taxon>Helicobacter</taxon>
    </lineage>
</organism>
<feature type="non-terminal residue" evidence="5">
    <location>
        <position position="1"/>
    </location>
</feature>
<evidence type="ECO:0000313" key="5">
    <source>
        <dbReference type="EMBL" id="EQD93131.1"/>
    </source>
</evidence>
<dbReference type="GO" id="GO:0005524">
    <property type="term" value="F:ATP binding"/>
    <property type="evidence" value="ECO:0007669"/>
    <property type="project" value="UniProtKB-KW"/>
</dbReference>
<keyword evidence="2" id="KW-0963">Cytoplasm</keyword>
<evidence type="ECO:0000256" key="1">
    <source>
        <dbReference type="ARBA" id="ARBA00004496"/>
    </source>
</evidence>
<evidence type="ECO:0000256" key="4">
    <source>
        <dbReference type="ARBA" id="ARBA00022840"/>
    </source>
</evidence>
<comment type="caution">
    <text evidence="5">The sequence shown here is derived from an EMBL/GenBank/DDBJ whole genome shotgun (WGS) entry which is preliminary data.</text>
</comment>
<dbReference type="EMBL" id="ASYV01000113">
    <property type="protein sequence ID" value="EQD93131.1"/>
    <property type="molecule type" value="Genomic_DNA"/>
</dbReference>
<protein>
    <recommendedName>
        <fullName evidence="7">Rod shape-determining protein Mbl</fullName>
    </recommendedName>
</protein>
<dbReference type="PANTHER" id="PTHR42749:SF1">
    <property type="entry name" value="CELL SHAPE-DETERMINING PROTEIN MREB"/>
    <property type="match status" value="1"/>
</dbReference>
<dbReference type="Gene3D" id="3.30.420.40">
    <property type="match status" value="1"/>
</dbReference>
<comment type="subcellular location">
    <subcellularLocation>
        <location evidence="1">Cytoplasm</location>
    </subcellularLocation>
</comment>
<evidence type="ECO:0000313" key="6">
    <source>
        <dbReference type="Proteomes" id="UP000015663"/>
    </source>
</evidence>
<gene>
    <name evidence="5" type="ORF">L934_02435</name>
</gene>
<evidence type="ECO:0000256" key="2">
    <source>
        <dbReference type="ARBA" id="ARBA00022490"/>
    </source>
</evidence>
<dbReference type="AlphaFoldDB" id="T2SK91"/>
<dbReference type="InterPro" id="IPR043129">
    <property type="entry name" value="ATPase_NBD"/>
</dbReference>
<accession>T2SK91</accession>
<proteinExistence type="predicted"/>
<keyword evidence="4" id="KW-0067">ATP-binding</keyword>
<dbReference type="PANTHER" id="PTHR42749">
    <property type="entry name" value="CELL SHAPE-DETERMINING PROTEIN MREB"/>
    <property type="match status" value="1"/>
</dbReference>
<dbReference type="PATRIC" id="fig|1337394.3.peg.633"/>
<name>T2SK91_HELPX</name>
<dbReference type="SUPFAM" id="SSF53067">
    <property type="entry name" value="Actin-like ATPase domain"/>
    <property type="match status" value="1"/>
</dbReference>
<evidence type="ECO:0000256" key="3">
    <source>
        <dbReference type="ARBA" id="ARBA00022741"/>
    </source>
</evidence>
<dbReference type="InterPro" id="IPR056546">
    <property type="entry name" value="MreB_MamK-like"/>
</dbReference>